<dbReference type="AlphaFoldDB" id="T5LQ15"/>
<dbReference type="Proteomes" id="UP000003973">
    <property type="component" value="Unassembled WGS sequence"/>
</dbReference>
<dbReference type="EMBL" id="ACDP02000006">
    <property type="protein sequence ID" value="EQM95307.1"/>
    <property type="molecule type" value="Genomic_DNA"/>
</dbReference>
<name>T5LQ15_9BURK</name>
<gene>
    <name evidence="1" type="ORF">OFAG_02138</name>
</gene>
<reference evidence="1" key="1">
    <citation type="submission" date="2011-10" db="EMBL/GenBank/DDBJ databases">
        <title>The Genome Sequence of Oxalobacter formigenes HOxBLS.</title>
        <authorList>
            <consortium name="The Broad Institute Genome Sequencing Platform"/>
            <person name="Earl A."/>
            <person name="Ward D."/>
            <person name="Feldgarden M."/>
            <person name="Gevers D."/>
            <person name="Allison M.J."/>
            <person name="Humphrey S."/>
            <person name="Young S.K."/>
            <person name="Zeng Q."/>
            <person name="Gargeya S."/>
            <person name="Fitzgerald M."/>
            <person name="Haas B."/>
            <person name="Abouelleil A."/>
            <person name="Alvarado L."/>
            <person name="Arachchi H.M."/>
            <person name="Berlin A."/>
            <person name="Brown A."/>
            <person name="Chapman S.B."/>
            <person name="Chen Z."/>
            <person name="Dunbar C."/>
            <person name="Freedman E."/>
            <person name="Gearin G."/>
            <person name="Goldberg J."/>
            <person name="Griggs A."/>
            <person name="Gujja S."/>
            <person name="Heiman D."/>
            <person name="Howarth C."/>
            <person name="Larson L."/>
            <person name="Lui A."/>
            <person name="MacDonald P.J.P."/>
            <person name="Montmayeur A."/>
            <person name="Murphy C."/>
            <person name="Neiman D."/>
            <person name="Pearson M."/>
            <person name="Priest M."/>
            <person name="Roberts A."/>
            <person name="Saif S."/>
            <person name="Shea T."/>
            <person name="Shenoy N."/>
            <person name="Sisk P."/>
            <person name="Stolte C."/>
            <person name="Sykes S."/>
            <person name="Wortman J."/>
            <person name="Nusbaum C."/>
            <person name="Birren B."/>
        </authorList>
    </citation>
    <scope>NUCLEOTIDE SEQUENCE [LARGE SCALE GENOMIC DNA]</scope>
    <source>
        <strain evidence="1">HOxBLS</strain>
    </source>
</reference>
<dbReference type="HOGENOM" id="CLU_1330849_0_0_4"/>
<protein>
    <submittedName>
        <fullName evidence="1">Uncharacterized protein</fullName>
    </submittedName>
</protein>
<accession>T5LQ15</accession>
<organism evidence="1 2">
    <name type="scientific">Oxalobacter paraformigenes</name>
    <dbReference type="NCBI Taxonomy" id="556268"/>
    <lineage>
        <taxon>Bacteria</taxon>
        <taxon>Pseudomonadati</taxon>
        <taxon>Pseudomonadota</taxon>
        <taxon>Betaproteobacteria</taxon>
        <taxon>Burkholderiales</taxon>
        <taxon>Oxalobacteraceae</taxon>
        <taxon>Oxalobacter</taxon>
    </lineage>
</organism>
<evidence type="ECO:0000313" key="1">
    <source>
        <dbReference type="EMBL" id="EQM95307.1"/>
    </source>
</evidence>
<evidence type="ECO:0000313" key="2">
    <source>
        <dbReference type="Proteomes" id="UP000003973"/>
    </source>
</evidence>
<sequence>MSLSEANIERHNEIVKKVEKVIKDCFPEAFKTDGSSIPYVFVLPEKYARYYIIINQNTPAFSAKGKASLQKLQRHLKEVSKILNNLPAAERRALNEKFDFRAGLGIYAAATIDLTCAANRTIQDIHLSKGRKKNPYYELVAEMGRDFQCVTGNAPRLSRNPCDNKPTGKFYSFVKGMFEVLGLNYKANIEEAIKAMQIDGEKPNCW</sequence>
<proteinExistence type="predicted"/>
<dbReference type="RefSeq" id="WP_020994837.1">
    <property type="nucleotide sequence ID" value="NZ_CABMNL010000001.1"/>
</dbReference>
<keyword evidence="2" id="KW-1185">Reference proteome</keyword>
<comment type="caution">
    <text evidence="1">The sequence shown here is derived from an EMBL/GenBank/DDBJ whole genome shotgun (WGS) entry which is preliminary data.</text>
</comment>